<organism evidence="2 3">
    <name type="scientific">Piscinibacter gummiphilus</name>
    <dbReference type="NCBI Taxonomy" id="946333"/>
    <lineage>
        <taxon>Bacteria</taxon>
        <taxon>Pseudomonadati</taxon>
        <taxon>Pseudomonadota</taxon>
        <taxon>Betaproteobacteria</taxon>
        <taxon>Burkholderiales</taxon>
        <taxon>Sphaerotilaceae</taxon>
        <taxon>Piscinibacter</taxon>
    </lineage>
</organism>
<dbReference type="RefSeq" id="WP_316698615.1">
    <property type="nucleotide sequence ID" value="NZ_CP136336.1"/>
</dbReference>
<dbReference type="EMBL" id="CP136336">
    <property type="protein sequence ID" value="WOB06242.1"/>
    <property type="molecule type" value="Genomic_DNA"/>
</dbReference>
<dbReference type="PANTHER" id="PTHR43760">
    <property type="entry name" value="ENDORIBONUCLEASE-RELATED"/>
    <property type="match status" value="1"/>
</dbReference>
<gene>
    <name evidence="2" type="ORF">RXV79_15045</name>
</gene>
<evidence type="ECO:0000259" key="1">
    <source>
        <dbReference type="Pfam" id="PF14588"/>
    </source>
</evidence>
<proteinExistence type="predicted"/>
<dbReference type="PANTHER" id="PTHR43760:SF1">
    <property type="entry name" value="ENDORIBONUCLEASE L-PSP_CHORISMATE MUTASE-LIKE DOMAIN-CONTAINING PROTEIN"/>
    <property type="match status" value="1"/>
</dbReference>
<dbReference type="InterPro" id="IPR013813">
    <property type="entry name" value="Endoribo_LPSP/chorism_mut-like"/>
</dbReference>
<evidence type="ECO:0000313" key="2">
    <source>
        <dbReference type="EMBL" id="WOB06242.1"/>
    </source>
</evidence>
<name>A0ABZ0CMP3_9BURK</name>
<evidence type="ECO:0000313" key="3">
    <source>
        <dbReference type="Proteomes" id="UP001303946"/>
    </source>
</evidence>
<dbReference type="Proteomes" id="UP001303946">
    <property type="component" value="Chromosome"/>
</dbReference>
<accession>A0ABZ0CMP3</accession>
<dbReference type="Gene3D" id="3.30.1330.40">
    <property type="entry name" value="RutC-like"/>
    <property type="match status" value="1"/>
</dbReference>
<dbReference type="CDD" id="cd02199">
    <property type="entry name" value="YjgF_YER057c_UK114_like_1"/>
    <property type="match status" value="1"/>
</dbReference>
<dbReference type="InterPro" id="IPR035959">
    <property type="entry name" value="RutC-like_sf"/>
</dbReference>
<reference evidence="2 3" key="1">
    <citation type="submission" date="2023-10" db="EMBL/GenBank/DDBJ databases">
        <title>Bacteria for the degradation of biodegradable plastic PBAT(Polybutylene adipate terephthalate).</title>
        <authorList>
            <person name="Weon H.-Y."/>
            <person name="Yeon J."/>
        </authorList>
    </citation>
    <scope>NUCLEOTIDE SEQUENCE [LARGE SCALE GENOMIC DNA]</scope>
    <source>
        <strain evidence="2 3">SBD 7-3</strain>
    </source>
</reference>
<keyword evidence="3" id="KW-1185">Reference proteome</keyword>
<dbReference type="Pfam" id="PF14588">
    <property type="entry name" value="YjgF_endoribonc"/>
    <property type="match status" value="1"/>
</dbReference>
<sequence>MSAVEDKLAEMGLVLPMPPTPIANFVPWRRSGRTVYLAGQVCEWNGSVPYVGKLGREFTVEQGQQAARLCALNLLACLKLACEGDLGRVQRCLRVGGFVNCEPEFEFVPMVVNGASDLFAALWGSEFGRHARTAIGVASLPRRAAVEVDAIFETD</sequence>
<protein>
    <submittedName>
        <fullName evidence="2">RidA family protein</fullName>
    </submittedName>
</protein>
<feature type="domain" description="Endoribonuclease L-PSP/chorismate mutase-like" evidence="1">
    <location>
        <begin position="6"/>
        <end position="140"/>
    </location>
</feature>
<dbReference type="SUPFAM" id="SSF55298">
    <property type="entry name" value="YjgF-like"/>
    <property type="match status" value="1"/>
</dbReference>